<evidence type="ECO:0000256" key="4">
    <source>
        <dbReference type="ARBA" id="ARBA00022771"/>
    </source>
</evidence>
<comment type="subcellular location">
    <subcellularLocation>
        <location evidence="1">Nucleus</location>
    </subcellularLocation>
</comment>
<keyword evidence="2" id="KW-0479">Metal-binding</keyword>
<evidence type="ECO:0000259" key="9">
    <source>
        <dbReference type="PROSITE" id="PS50157"/>
    </source>
</evidence>
<keyword evidence="11" id="KW-1185">Reference proteome</keyword>
<organism evidence="10 11">
    <name type="scientific">Periconia macrospinosa</name>
    <dbReference type="NCBI Taxonomy" id="97972"/>
    <lineage>
        <taxon>Eukaryota</taxon>
        <taxon>Fungi</taxon>
        <taxon>Dikarya</taxon>
        <taxon>Ascomycota</taxon>
        <taxon>Pezizomycotina</taxon>
        <taxon>Dothideomycetes</taxon>
        <taxon>Pleosporomycetidae</taxon>
        <taxon>Pleosporales</taxon>
        <taxon>Massarineae</taxon>
        <taxon>Periconiaceae</taxon>
        <taxon>Periconia</taxon>
    </lineage>
</organism>
<evidence type="ECO:0000313" key="10">
    <source>
        <dbReference type="EMBL" id="PVI04455.1"/>
    </source>
</evidence>
<keyword evidence="5" id="KW-0862">Zinc</keyword>
<evidence type="ECO:0000256" key="2">
    <source>
        <dbReference type="ARBA" id="ARBA00022723"/>
    </source>
</evidence>
<sequence>MDDRFRQSGLPTPSGGQYQHAYNTSQSQLPTLPPLHGGNTQYPSMYGQHSNPQTPITPHTPVSSTSTTGITIPPISSQHPPLRPIQPSPSSYLPMSSSYSQAPLLPTSAAQSNSHQLGPAGLANGLQDVRLGGLGMTPHSQLYPHPPVLTNQEPDPVLHVVGQQGRRGILPTVPGRPTPAAGKAVTNMNKNAEGKYECPHCNKTYLHLKHLKRHLLRHTGERPYQCHLCKDTFSRSDILKRHFQKCSIRRGNPTGASHLQNAQSHLQKNRQPNGTEANSYLSHIGTSMPYSETAYGNTTLGGMQPMTTMTSSDAYHDGIAMNAHQSMSARTSRSNSLIRPGSGLEENRRSMSALELSNNRINFNDFRGTNGLPNHMTHEMNAYGSQQNHSPASATNGTYQNGYENPISHPEMTQSNLPIKGEDGNSNAYGRPTLPNVDGLSNGQDNSVRWNGSFNGEPQDNFLMNSSMASGPHPGKAASDEPSTDTMFNGLYSNGTGFSNATSFLDNWVHGPSHFFDSKARSLLAFCWPDPSLHAPESKDTLGFEALKGLLTAENVQHFLGLYKHYHAHWPMIHTSFNPITAYDGLVLSMICIGAVYSDRLGVRAVRWLMDLAQAAVFRSSRVYKAVVQGTHGKTQLDVQSWTDIEEVQALVHINALFVWHGSPTQHKQGQDHFWTLSSIARVFGLLNTLAPGNHDVSALHQPGPIQGNEVNLWTWRSWIEQETRTRVMYMIFLMDVALAIYFNAQPQLDAFDIKLPLPADDAAWEARTEEDCANALGLRGQAAQGKNDAGSRRPKQLGFAETLQYLYQSEQLPQRATNVYSKFVLIHAIHAQIFKIQRQMLNINGAPGFSASGTSTPQSQNDWGSTDGSSGHVTPVEGISSQISHTLQLLRSTMSALESWKRNWDADMQIQYAPNQKRIGFCRDGIHFYYLAKFFLRGSRREDWAAQPDVRCQQVFHLLKQIRAHVASDSTLKGIDLGSVTTVDDKYGIGNLCLDMKLLFTPISANA</sequence>
<feature type="compositionally biased region" description="Polar residues" evidence="8">
    <location>
        <begin position="454"/>
        <end position="469"/>
    </location>
</feature>
<protein>
    <recommendedName>
        <fullName evidence="9">C2H2-type domain-containing protein</fullName>
    </recommendedName>
</protein>
<feature type="compositionally biased region" description="Low complexity" evidence="8">
    <location>
        <begin position="54"/>
        <end position="77"/>
    </location>
</feature>
<dbReference type="PROSITE" id="PS00028">
    <property type="entry name" value="ZINC_FINGER_C2H2_1"/>
    <property type="match status" value="1"/>
</dbReference>
<gene>
    <name evidence="10" type="ORF">DM02DRAFT_651622</name>
</gene>
<dbReference type="STRING" id="97972.A0A2V1E513"/>
<evidence type="ECO:0000256" key="8">
    <source>
        <dbReference type="SAM" id="MobiDB-lite"/>
    </source>
</evidence>
<dbReference type="GO" id="GO:0000785">
    <property type="term" value="C:chromatin"/>
    <property type="evidence" value="ECO:0007669"/>
    <property type="project" value="TreeGrafter"/>
</dbReference>
<feature type="region of interest" description="Disordered" evidence="8">
    <location>
        <begin position="454"/>
        <end position="484"/>
    </location>
</feature>
<dbReference type="GO" id="GO:0000978">
    <property type="term" value="F:RNA polymerase II cis-regulatory region sequence-specific DNA binding"/>
    <property type="evidence" value="ECO:0007669"/>
    <property type="project" value="InterPro"/>
</dbReference>
<proteinExistence type="predicted"/>
<dbReference type="Gene3D" id="3.30.160.60">
    <property type="entry name" value="Classic Zinc Finger"/>
    <property type="match status" value="2"/>
</dbReference>
<dbReference type="OrthoDB" id="9439903at2759"/>
<evidence type="ECO:0000256" key="6">
    <source>
        <dbReference type="ARBA" id="ARBA00023242"/>
    </source>
</evidence>
<keyword evidence="6" id="KW-0539">Nucleus</keyword>
<dbReference type="FunFam" id="3.30.160.60:FF:000100">
    <property type="entry name" value="Zinc finger 45-like"/>
    <property type="match status" value="1"/>
</dbReference>
<keyword evidence="3" id="KW-0677">Repeat</keyword>
<feature type="compositionally biased region" description="Polar residues" evidence="8">
    <location>
        <begin position="326"/>
        <end position="337"/>
    </location>
</feature>
<dbReference type="InterPro" id="IPR036236">
    <property type="entry name" value="Znf_C2H2_sf"/>
</dbReference>
<dbReference type="AlphaFoldDB" id="A0A2V1E513"/>
<feature type="domain" description="C2H2-type" evidence="9">
    <location>
        <begin position="196"/>
        <end position="223"/>
    </location>
</feature>
<name>A0A2V1E513_9PLEO</name>
<dbReference type="InterPro" id="IPR013087">
    <property type="entry name" value="Znf_C2H2_type"/>
</dbReference>
<evidence type="ECO:0000256" key="5">
    <source>
        <dbReference type="ARBA" id="ARBA00022833"/>
    </source>
</evidence>
<reference evidence="10 11" key="1">
    <citation type="journal article" date="2018" name="Sci. Rep.">
        <title>Comparative genomics provides insights into the lifestyle and reveals functional heterogeneity of dark septate endophytic fungi.</title>
        <authorList>
            <person name="Knapp D.G."/>
            <person name="Nemeth J.B."/>
            <person name="Barry K."/>
            <person name="Hainaut M."/>
            <person name="Henrissat B."/>
            <person name="Johnson J."/>
            <person name="Kuo A."/>
            <person name="Lim J.H.P."/>
            <person name="Lipzen A."/>
            <person name="Nolan M."/>
            <person name="Ohm R.A."/>
            <person name="Tamas L."/>
            <person name="Grigoriev I.V."/>
            <person name="Spatafora J.W."/>
            <person name="Nagy L.G."/>
            <person name="Kovacs G.M."/>
        </authorList>
    </citation>
    <scope>NUCLEOTIDE SEQUENCE [LARGE SCALE GENOMIC DNA]</scope>
    <source>
        <strain evidence="10 11">DSE2036</strain>
    </source>
</reference>
<dbReference type="SMART" id="SM00355">
    <property type="entry name" value="ZnF_C2H2"/>
    <property type="match status" value="2"/>
</dbReference>
<feature type="region of interest" description="Disordered" evidence="8">
    <location>
        <begin position="1"/>
        <end position="99"/>
    </location>
</feature>
<evidence type="ECO:0000256" key="1">
    <source>
        <dbReference type="ARBA" id="ARBA00004123"/>
    </source>
</evidence>
<evidence type="ECO:0000313" key="11">
    <source>
        <dbReference type="Proteomes" id="UP000244855"/>
    </source>
</evidence>
<dbReference type="SUPFAM" id="SSF57667">
    <property type="entry name" value="beta-beta-alpha zinc fingers"/>
    <property type="match status" value="1"/>
</dbReference>
<keyword evidence="4 7" id="KW-0863">Zinc-finger</keyword>
<dbReference type="PROSITE" id="PS50157">
    <property type="entry name" value="ZINC_FINGER_C2H2_2"/>
    <property type="match status" value="2"/>
</dbReference>
<dbReference type="Proteomes" id="UP000244855">
    <property type="component" value="Unassembled WGS sequence"/>
</dbReference>
<dbReference type="GO" id="GO:0005634">
    <property type="term" value="C:nucleus"/>
    <property type="evidence" value="ECO:0007669"/>
    <property type="project" value="UniProtKB-SubCell"/>
</dbReference>
<dbReference type="GO" id="GO:0006351">
    <property type="term" value="P:DNA-templated transcription"/>
    <property type="evidence" value="ECO:0007669"/>
    <property type="project" value="InterPro"/>
</dbReference>
<feature type="region of interest" description="Disordered" evidence="8">
    <location>
        <begin position="249"/>
        <end position="279"/>
    </location>
</feature>
<evidence type="ECO:0000256" key="3">
    <source>
        <dbReference type="ARBA" id="ARBA00022737"/>
    </source>
</evidence>
<feature type="compositionally biased region" description="Low complexity" evidence="8">
    <location>
        <begin position="88"/>
        <end position="99"/>
    </location>
</feature>
<dbReference type="CDD" id="cd12148">
    <property type="entry name" value="fungal_TF_MHR"/>
    <property type="match status" value="1"/>
</dbReference>
<dbReference type="GO" id="GO:0008270">
    <property type="term" value="F:zinc ion binding"/>
    <property type="evidence" value="ECO:0007669"/>
    <property type="project" value="UniProtKB-KW"/>
</dbReference>
<feature type="domain" description="C2H2-type" evidence="9">
    <location>
        <begin position="224"/>
        <end position="254"/>
    </location>
</feature>
<feature type="compositionally biased region" description="Polar residues" evidence="8">
    <location>
        <begin position="38"/>
        <end position="53"/>
    </location>
</feature>
<evidence type="ECO:0000256" key="7">
    <source>
        <dbReference type="PROSITE-ProRule" id="PRU00042"/>
    </source>
</evidence>
<dbReference type="PANTHER" id="PTHR40626">
    <property type="entry name" value="MIP31509P"/>
    <property type="match status" value="1"/>
</dbReference>
<feature type="region of interest" description="Disordered" evidence="8">
    <location>
        <begin position="852"/>
        <end position="872"/>
    </location>
</feature>
<accession>A0A2V1E513</accession>
<dbReference type="GO" id="GO:0000981">
    <property type="term" value="F:DNA-binding transcription factor activity, RNA polymerase II-specific"/>
    <property type="evidence" value="ECO:0007669"/>
    <property type="project" value="InterPro"/>
</dbReference>
<feature type="compositionally biased region" description="Polar residues" evidence="8">
    <location>
        <begin position="9"/>
        <end position="30"/>
    </location>
</feature>
<dbReference type="InterPro" id="IPR007219">
    <property type="entry name" value="XnlR_reg_dom"/>
</dbReference>
<dbReference type="PANTHER" id="PTHR40626:SF12">
    <property type="entry name" value="RFEC"/>
    <property type="match status" value="1"/>
</dbReference>
<dbReference type="InterPro" id="IPR051059">
    <property type="entry name" value="VerF-like"/>
</dbReference>
<feature type="region of interest" description="Disordered" evidence="8">
    <location>
        <begin position="326"/>
        <end position="348"/>
    </location>
</feature>
<dbReference type="Pfam" id="PF04082">
    <property type="entry name" value="Fungal_trans"/>
    <property type="match status" value="1"/>
</dbReference>
<feature type="compositionally biased region" description="Polar residues" evidence="8">
    <location>
        <begin position="254"/>
        <end position="279"/>
    </location>
</feature>
<dbReference type="EMBL" id="KZ805321">
    <property type="protein sequence ID" value="PVI04455.1"/>
    <property type="molecule type" value="Genomic_DNA"/>
</dbReference>